<keyword evidence="7" id="KW-0175">Coiled coil</keyword>
<comment type="similarity">
    <text evidence="5 6">Belongs to the TRAFAC class myosin-kinesin ATPase superfamily. Kinesin family.</text>
</comment>
<dbReference type="GO" id="GO:0005874">
    <property type="term" value="C:microtubule"/>
    <property type="evidence" value="ECO:0007669"/>
    <property type="project" value="UniProtKB-KW"/>
</dbReference>
<feature type="coiled-coil region" evidence="7">
    <location>
        <begin position="350"/>
        <end position="412"/>
    </location>
</feature>
<keyword evidence="3 5" id="KW-0067">ATP-binding</keyword>
<feature type="compositionally biased region" description="Basic and acidic residues" evidence="8">
    <location>
        <begin position="133"/>
        <end position="143"/>
    </location>
</feature>
<sequence length="873" mass="97697">MGSGASVTEQDREERGEAQGERGGARGERTEARGERGEPRGDSRANIREKRSQTGLKEEKEKPRDESSISGVERKKSEQQPEKKSQTGPPGESEAARAEKVQAPEVEMPKAQEETQPERRSSASDAQNSHTLQTEKESPDSHVMEVQSVKSEDTNMKTNDNKQLMTKEKSSVSALSQPATETASENEELSLIFESFLHNNGMLYSCFNHHGNRVYVDETQKLQPFPQEWYSQGHFISPNSEGFGQQQNSSGPSAFREDDRTSSTYIQGKGTVMTYWFEEKVNVCRFWDPQAGLWLILPLQWELNLDFVKDRVQQVMTALPGLVDQKEITAALRHCNYDADESLLERDRVIEELKRKLQSKDKEMETLFQRNSYLKREARYLTDVVQHLNHKLAELEADQQEAREKIRSLIKYELHDQVQKRVQAKTKSKQPQDQDQIESKSAELRPSRCKSPALNPPWIQARCSGPSSDTRPERVQQTPALHGAPDARRHEEPAGGTEGGGRTHGQEEQRAVGQVEELRSLYRKEAVERKSLYNKLLELQGNIRVFCRCRKSTKTEACLDSADEQEVAVVQKGNRKKFQFDKVYGSSSTQEEVFAGTLPVISSCVDGYNVCILAYGQTGSGKTYTMMGTKEQPGVNIRSIRELLRICEEKDKVTYTLKISMLEIYNETLNDLLSKTPGSALDLRVQGKSVSVPGLTQVQVQTESDILSAMETGEKNRKIAATKMNIQSSRSHLVVALEVEGSDEVSGLTSRGTLTLCDLAGSERISKTEATGQRLVEAAAINKSLTALGQVFSALKCNALHARSETPNSLTSCNRRSAETPSAVFCKRESRCGGCSRDFEHAAVWLQHSTSFTGKSNTKHHPQQDQASKQTPN</sequence>
<evidence type="ECO:0000256" key="7">
    <source>
        <dbReference type="SAM" id="Coils"/>
    </source>
</evidence>
<dbReference type="PANTHER" id="PTHR47972">
    <property type="entry name" value="KINESIN-LIKE PROTEIN KLP-3"/>
    <property type="match status" value="1"/>
</dbReference>
<dbReference type="PANTHER" id="PTHR47972:SF65">
    <property type="entry name" value="KINESIN-LIKE PROTEIN"/>
    <property type="match status" value="1"/>
</dbReference>
<evidence type="ECO:0000256" key="3">
    <source>
        <dbReference type="ARBA" id="ARBA00022840"/>
    </source>
</evidence>
<feature type="region of interest" description="Disordered" evidence="8">
    <location>
        <begin position="421"/>
        <end position="514"/>
    </location>
</feature>
<feature type="compositionally biased region" description="Basic and acidic residues" evidence="8">
    <location>
        <begin position="94"/>
        <end position="122"/>
    </location>
</feature>
<dbReference type="GO" id="GO:0005524">
    <property type="term" value="F:ATP binding"/>
    <property type="evidence" value="ECO:0007669"/>
    <property type="project" value="UniProtKB-UniRule"/>
</dbReference>
<dbReference type="AlphaFoldDB" id="A0AAW0N3P9"/>
<keyword evidence="5 6" id="KW-0505">Motor protein</keyword>
<feature type="compositionally biased region" description="Polar residues" evidence="8">
    <location>
        <begin position="123"/>
        <end position="132"/>
    </location>
</feature>
<dbReference type="PRINTS" id="PR00380">
    <property type="entry name" value="KINESINHEAVY"/>
</dbReference>
<keyword evidence="4" id="KW-0206">Cytoskeleton</keyword>
<dbReference type="Pfam" id="PF00225">
    <property type="entry name" value="Kinesin"/>
    <property type="match status" value="1"/>
</dbReference>
<feature type="compositionally biased region" description="Basic and acidic residues" evidence="8">
    <location>
        <begin position="437"/>
        <end position="446"/>
    </location>
</feature>
<dbReference type="GO" id="GO:0003777">
    <property type="term" value="F:microtubule motor activity"/>
    <property type="evidence" value="ECO:0007669"/>
    <property type="project" value="InterPro"/>
</dbReference>
<feature type="compositionally biased region" description="Basic and acidic residues" evidence="8">
    <location>
        <begin position="504"/>
        <end position="514"/>
    </location>
</feature>
<dbReference type="Proteomes" id="UP001460270">
    <property type="component" value="Unassembled WGS sequence"/>
</dbReference>
<dbReference type="PROSITE" id="PS00411">
    <property type="entry name" value="KINESIN_MOTOR_1"/>
    <property type="match status" value="1"/>
</dbReference>
<feature type="region of interest" description="Disordered" evidence="8">
    <location>
        <begin position="240"/>
        <end position="261"/>
    </location>
</feature>
<dbReference type="InterPro" id="IPR019821">
    <property type="entry name" value="Kinesin_motor_CS"/>
</dbReference>
<dbReference type="InterPro" id="IPR027417">
    <property type="entry name" value="P-loop_NTPase"/>
</dbReference>
<evidence type="ECO:0000256" key="1">
    <source>
        <dbReference type="ARBA" id="ARBA00004245"/>
    </source>
</evidence>
<dbReference type="PROSITE" id="PS50067">
    <property type="entry name" value="KINESIN_MOTOR_2"/>
    <property type="match status" value="1"/>
</dbReference>
<dbReference type="InterPro" id="IPR036961">
    <property type="entry name" value="Kinesin_motor_dom_sf"/>
</dbReference>
<feature type="domain" description="Kinesin motor" evidence="9">
    <location>
        <begin position="542"/>
        <end position="873"/>
    </location>
</feature>
<feature type="compositionally biased region" description="Polar residues" evidence="8">
    <location>
        <begin position="864"/>
        <end position="873"/>
    </location>
</feature>
<dbReference type="InterPro" id="IPR001752">
    <property type="entry name" value="Kinesin_motor_dom"/>
</dbReference>
<feature type="region of interest" description="Disordered" evidence="8">
    <location>
        <begin position="852"/>
        <end position="873"/>
    </location>
</feature>
<evidence type="ECO:0000256" key="8">
    <source>
        <dbReference type="SAM" id="MobiDB-lite"/>
    </source>
</evidence>
<evidence type="ECO:0000256" key="6">
    <source>
        <dbReference type="RuleBase" id="RU000394"/>
    </source>
</evidence>
<dbReference type="SUPFAM" id="SSF52540">
    <property type="entry name" value="P-loop containing nucleoside triphosphate hydrolases"/>
    <property type="match status" value="1"/>
</dbReference>
<dbReference type="Gene3D" id="3.40.850.10">
    <property type="entry name" value="Kinesin motor domain"/>
    <property type="match status" value="1"/>
</dbReference>
<feature type="compositionally biased region" description="Basic and acidic residues" evidence="8">
    <location>
        <begin position="9"/>
        <end position="85"/>
    </location>
</feature>
<dbReference type="InterPro" id="IPR027640">
    <property type="entry name" value="Kinesin-like_fam"/>
</dbReference>
<dbReference type="GO" id="GO:0007018">
    <property type="term" value="P:microtubule-based movement"/>
    <property type="evidence" value="ECO:0007669"/>
    <property type="project" value="InterPro"/>
</dbReference>
<dbReference type="EMBL" id="JBBPFD010000017">
    <property type="protein sequence ID" value="KAK7891253.1"/>
    <property type="molecule type" value="Genomic_DNA"/>
</dbReference>
<organism evidence="10 11">
    <name type="scientific">Mugilogobius chulae</name>
    <name type="common">yellowstripe goby</name>
    <dbReference type="NCBI Taxonomy" id="88201"/>
    <lineage>
        <taxon>Eukaryota</taxon>
        <taxon>Metazoa</taxon>
        <taxon>Chordata</taxon>
        <taxon>Craniata</taxon>
        <taxon>Vertebrata</taxon>
        <taxon>Euteleostomi</taxon>
        <taxon>Actinopterygii</taxon>
        <taxon>Neopterygii</taxon>
        <taxon>Teleostei</taxon>
        <taxon>Neoteleostei</taxon>
        <taxon>Acanthomorphata</taxon>
        <taxon>Gobiaria</taxon>
        <taxon>Gobiiformes</taxon>
        <taxon>Gobioidei</taxon>
        <taxon>Gobiidae</taxon>
        <taxon>Gobionellinae</taxon>
        <taxon>Mugilogobius</taxon>
    </lineage>
</organism>
<evidence type="ECO:0000256" key="2">
    <source>
        <dbReference type="ARBA" id="ARBA00022741"/>
    </source>
</evidence>
<feature type="compositionally biased region" description="Polar residues" evidence="8">
    <location>
        <begin position="465"/>
        <end position="479"/>
    </location>
</feature>
<evidence type="ECO:0000256" key="5">
    <source>
        <dbReference type="PROSITE-ProRule" id="PRU00283"/>
    </source>
</evidence>
<evidence type="ECO:0000256" key="4">
    <source>
        <dbReference type="ARBA" id="ARBA00023212"/>
    </source>
</evidence>
<dbReference type="GO" id="GO:0008017">
    <property type="term" value="F:microtubule binding"/>
    <property type="evidence" value="ECO:0007669"/>
    <property type="project" value="InterPro"/>
</dbReference>
<feature type="binding site" evidence="5">
    <location>
        <begin position="616"/>
        <end position="623"/>
    </location>
    <ligand>
        <name>ATP</name>
        <dbReference type="ChEBI" id="CHEBI:30616"/>
    </ligand>
</feature>
<reference evidence="11" key="1">
    <citation type="submission" date="2024-04" db="EMBL/GenBank/DDBJ databases">
        <title>Salinicola lusitanus LLJ914,a marine bacterium isolated from the Okinawa Trough.</title>
        <authorList>
            <person name="Li J."/>
        </authorList>
    </citation>
    <scope>NUCLEOTIDE SEQUENCE [LARGE SCALE GENOMIC DNA]</scope>
</reference>
<feature type="region of interest" description="Disordered" evidence="8">
    <location>
        <begin position="1"/>
        <end position="186"/>
    </location>
</feature>
<protein>
    <recommendedName>
        <fullName evidence="6">Kinesin-like protein</fullName>
    </recommendedName>
</protein>
<gene>
    <name evidence="10" type="ORF">WMY93_023216</name>
</gene>
<evidence type="ECO:0000313" key="11">
    <source>
        <dbReference type="Proteomes" id="UP001460270"/>
    </source>
</evidence>
<keyword evidence="2 5" id="KW-0547">Nucleotide-binding</keyword>
<keyword evidence="6" id="KW-0493">Microtubule</keyword>
<accession>A0AAW0N3P9</accession>
<comment type="subcellular location">
    <subcellularLocation>
        <location evidence="1">Cytoplasm</location>
        <location evidence="1">Cytoskeleton</location>
    </subcellularLocation>
</comment>
<proteinExistence type="inferred from homology"/>
<keyword evidence="4" id="KW-0963">Cytoplasm</keyword>
<keyword evidence="11" id="KW-1185">Reference proteome</keyword>
<evidence type="ECO:0000259" key="9">
    <source>
        <dbReference type="PROSITE" id="PS50067"/>
    </source>
</evidence>
<feature type="compositionally biased region" description="Polar residues" evidence="8">
    <location>
        <begin position="171"/>
        <end position="183"/>
    </location>
</feature>
<name>A0AAW0N3P9_9GOBI</name>
<evidence type="ECO:0000313" key="10">
    <source>
        <dbReference type="EMBL" id="KAK7891253.1"/>
    </source>
</evidence>
<dbReference type="SMART" id="SM00129">
    <property type="entry name" value="KISc"/>
    <property type="match status" value="1"/>
</dbReference>
<comment type="caution">
    <text evidence="10">The sequence shown here is derived from an EMBL/GenBank/DDBJ whole genome shotgun (WGS) entry which is preliminary data.</text>
</comment>
<feature type="compositionally biased region" description="Polar residues" evidence="8">
    <location>
        <begin position="240"/>
        <end position="252"/>
    </location>
</feature>